<reference evidence="2 3" key="1">
    <citation type="submission" date="2024-04" db="EMBL/GenBank/DDBJ databases">
        <title>Flavobacterium sp. DGU11 16S ribosomal RNA gene Genome sequencing and assembly.</title>
        <authorList>
            <person name="Park S."/>
        </authorList>
    </citation>
    <scope>NUCLEOTIDE SEQUENCE [LARGE SCALE GENOMIC DNA]</scope>
    <source>
        <strain evidence="2 3">DGU11</strain>
    </source>
</reference>
<organism evidence="2 3">
    <name type="scientific">Flavobacterium arundinis</name>
    <dbReference type="NCBI Taxonomy" id="3139143"/>
    <lineage>
        <taxon>Bacteria</taxon>
        <taxon>Pseudomonadati</taxon>
        <taxon>Bacteroidota</taxon>
        <taxon>Flavobacteriia</taxon>
        <taxon>Flavobacteriales</taxon>
        <taxon>Flavobacteriaceae</taxon>
        <taxon>Flavobacterium</taxon>
    </lineage>
</organism>
<dbReference type="EMBL" id="JBBYHR010000001">
    <property type="protein sequence ID" value="MEL1242786.1"/>
    <property type="molecule type" value="Genomic_DNA"/>
</dbReference>
<name>A0ABU9HS31_9FLAO</name>
<dbReference type="Proteomes" id="UP001464555">
    <property type="component" value="Unassembled WGS sequence"/>
</dbReference>
<comment type="caution">
    <text evidence="2">The sequence shown here is derived from an EMBL/GenBank/DDBJ whole genome shotgun (WGS) entry which is preliminary data.</text>
</comment>
<evidence type="ECO:0000313" key="2">
    <source>
        <dbReference type="EMBL" id="MEL1242786.1"/>
    </source>
</evidence>
<evidence type="ECO:0000256" key="1">
    <source>
        <dbReference type="SAM" id="Coils"/>
    </source>
</evidence>
<accession>A0ABU9HS31</accession>
<protein>
    <recommendedName>
        <fullName evidence="4">Helix-turn-helix domain-containing protein</fullName>
    </recommendedName>
</protein>
<gene>
    <name evidence="2" type="ORF">AAEO56_00820</name>
</gene>
<sequence>MPKLDQKLIKKKLIELTRTKRELESEKNKNIEILKNSVKPKLDSDLLKKSEAAKEYNISEKTIDRMRSKPKGLKYAQKSPKATVWIVRKDLEDYLKKDRHDR</sequence>
<keyword evidence="1" id="KW-0175">Coiled coil</keyword>
<evidence type="ECO:0000313" key="3">
    <source>
        <dbReference type="Proteomes" id="UP001464555"/>
    </source>
</evidence>
<evidence type="ECO:0008006" key="4">
    <source>
        <dbReference type="Google" id="ProtNLM"/>
    </source>
</evidence>
<dbReference type="RefSeq" id="WP_341695111.1">
    <property type="nucleotide sequence ID" value="NZ_JBBYHR010000001.1"/>
</dbReference>
<proteinExistence type="predicted"/>
<feature type="coiled-coil region" evidence="1">
    <location>
        <begin position="6"/>
        <end position="36"/>
    </location>
</feature>
<keyword evidence="3" id="KW-1185">Reference proteome</keyword>